<evidence type="ECO:0000256" key="1">
    <source>
        <dbReference type="SAM" id="MobiDB-lite"/>
    </source>
</evidence>
<dbReference type="SUPFAM" id="SSF53098">
    <property type="entry name" value="Ribonuclease H-like"/>
    <property type="match status" value="2"/>
</dbReference>
<dbReference type="Proteomes" id="UP000770661">
    <property type="component" value="Unassembled WGS sequence"/>
</dbReference>
<dbReference type="GO" id="GO:0046983">
    <property type="term" value="F:protein dimerization activity"/>
    <property type="evidence" value="ECO:0007669"/>
    <property type="project" value="InterPro"/>
</dbReference>
<sequence length="620" mass="70175">MILGAGSVLNAEDELKRSLQGLQDFFKFRKLESSKESQKYADKKQLHKGMANCQRCGQTIKFDSESRGNLKKHYKTKHPGMVKALEAAMSLNKFKARVGPKSNKACRQLTLKEATQKPNVWSQEAAQQAYVVWFAESLKPLCDTDDEATWTFLKTLKPEFKVPCRKTLTNRLNKYSLQVKNEVIACLDKVEHVATTGGFVVVTQESLPRLHRALDRPRHLAEEVRHASLQGADGVPDWRDVGQEPARDLHGPQHRRQDHRVHHRQRPKLHLGLEQFAGDPTIKPQLTEKKEDDQNDQEMAPNASIRDVAGLLDERTAEERKETLLPRYFKCSAHTINLLSTVDVAEVPDWNKGPRAVFRKPGSKAQALWNLQNRSPVWAGKMKAATGGRRLKTHVATRWNSYYDSMKCLVKLVLDKQEVRTAINKILSVQGLGLFDSKDTEVIKEYLQVMTPVAICLDRMQSDTESLHGEPSPGPHAPEAAPGDRQEQQPEVRGEPGGVPTGARRPSPWLLQKHALEESIKHSAINWARTREHVVKREHFPEGHRETWIKLFIRYNTALPSSAAAERLFSTAGNILRPKRSSLTASNFEQLVLLKGNSRMFKAALKEDLKKGPDTHQDQE</sequence>
<feature type="region of interest" description="Disordered" evidence="1">
    <location>
        <begin position="231"/>
        <end position="305"/>
    </location>
</feature>
<name>A0A8J5CS85_CHIOP</name>
<dbReference type="EMBL" id="JACEEZ010012881">
    <property type="protein sequence ID" value="KAG0720439.1"/>
    <property type="molecule type" value="Genomic_DNA"/>
</dbReference>
<feature type="compositionally biased region" description="Basic and acidic residues" evidence="1">
    <location>
        <begin position="482"/>
        <end position="494"/>
    </location>
</feature>
<reference evidence="3" key="1">
    <citation type="submission" date="2020-07" db="EMBL/GenBank/DDBJ databases">
        <title>The High-quality genome of the commercially important snow crab, Chionoecetes opilio.</title>
        <authorList>
            <person name="Jeong J.-H."/>
            <person name="Ryu S."/>
        </authorList>
    </citation>
    <scope>NUCLEOTIDE SEQUENCE</scope>
    <source>
        <strain evidence="3">MADBK_172401_WGS</strain>
        <tissue evidence="3">Digestive gland</tissue>
    </source>
</reference>
<comment type="caution">
    <text evidence="3">The sequence shown here is derived from an EMBL/GenBank/DDBJ whole genome shotgun (WGS) entry which is preliminary data.</text>
</comment>
<accession>A0A8J5CS85</accession>
<feature type="compositionally biased region" description="Basic and acidic residues" evidence="1">
    <location>
        <begin position="236"/>
        <end position="251"/>
    </location>
</feature>
<protein>
    <recommendedName>
        <fullName evidence="2">HAT C-terminal dimerisation domain-containing protein</fullName>
    </recommendedName>
</protein>
<dbReference type="Pfam" id="PF05699">
    <property type="entry name" value="Dimer_Tnp_hAT"/>
    <property type="match status" value="1"/>
</dbReference>
<evidence type="ECO:0000259" key="2">
    <source>
        <dbReference type="Pfam" id="PF05699"/>
    </source>
</evidence>
<dbReference type="PANTHER" id="PTHR47501">
    <property type="entry name" value="TRANSPOSASE-RELATED"/>
    <property type="match status" value="1"/>
</dbReference>
<dbReference type="OrthoDB" id="10057873at2759"/>
<feature type="region of interest" description="Disordered" evidence="1">
    <location>
        <begin position="463"/>
        <end position="507"/>
    </location>
</feature>
<feature type="compositionally biased region" description="Basic residues" evidence="1">
    <location>
        <begin position="252"/>
        <end position="269"/>
    </location>
</feature>
<evidence type="ECO:0000313" key="4">
    <source>
        <dbReference type="Proteomes" id="UP000770661"/>
    </source>
</evidence>
<dbReference type="InterPro" id="IPR012337">
    <property type="entry name" value="RNaseH-like_sf"/>
</dbReference>
<keyword evidence="4" id="KW-1185">Reference proteome</keyword>
<organism evidence="3 4">
    <name type="scientific">Chionoecetes opilio</name>
    <name type="common">Atlantic snow crab</name>
    <name type="synonym">Cancer opilio</name>
    <dbReference type="NCBI Taxonomy" id="41210"/>
    <lineage>
        <taxon>Eukaryota</taxon>
        <taxon>Metazoa</taxon>
        <taxon>Ecdysozoa</taxon>
        <taxon>Arthropoda</taxon>
        <taxon>Crustacea</taxon>
        <taxon>Multicrustacea</taxon>
        <taxon>Malacostraca</taxon>
        <taxon>Eumalacostraca</taxon>
        <taxon>Eucarida</taxon>
        <taxon>Decapoda</taxon>
        <taxon>Pleocyemata</taxon>
        <taxon>Brachyura</taxon>
        <taxon>Eubrachyura</taxon>
        <taxon>Majoidea</taxon>
        <taxon>Majidae</taxon>
        <taxon>Chionoecetes</taxon>
    </lineage>
</organism>
<proteinExistence type="predicted"/>
<dbReference type="AlphaFoldDB" id="A0A8J5CS85"/>
<evidence type="ECO:0000313" key="3">
    <source>
        <dbReference type="EMBL" id="KAG0720439.1"/>
    </source>
</evidence>
<gene>
    <name evidence="3" type="ORF">GWK47_006771</name>
</gene>
<feature type="domain" description="HAT C-terminal dimerisation" evidence="2">
    <location>
        <begin position="557"/>
        <end position="597"/>
    </location>
</feature>
<dbReference type="InterPro" id="IPR008906">
    <property type="entry name" value="HATC_C_dom"/>
</dbReference>